<evidence type="ECO:0000256" key="7">
    <source>
        <dbReference type="PROSITE-ProRule" id="PRU00134"/>
    </source>
</evidence>
<name>A0A261XYN2_9FUNG</name>
<feature type="region of interest" description="Disordered" evidence="8">
    <location>
        <begin position="326"/>
        <end position="353"/>
    </location>
</feature>
<keyword evidence="6" id="KW-0862">Zinc</keyword>
<feature type="domain" description="MYND-type" evidence="9">
    <location>
        <begin position="275"/>
        <end position="317"/>
    </location>
</feature>
<evidence type="ECO:0000256" key="8">
    <source>
        <dbReference type="SAM" id="MobiDB-lite"/>
    </source>
</evidence>
<comment type="similarity">
    <text evidence="2">Belongs to the MUB1/samB family.</text>
</comment>
<evidence type="ECO:0000256" key="4">
    <source>
        <dbReference type="ARBA" id="ARBA00022723"/>
    </source>
</evidence>
<dbReference type="PROSITE" id="PS50865">
    <property type="entry name" value="ZF_MYND_2"/>
    <property type="match status" value="1"/>
</dbReference>
<dbReference type="InterPro" id="IPR051664">
    <property type="entry name" value="MYND-type_zinc_finger"/>
</dbReference>
<dbReference type="EMBL" id="MVBO01000084">
    <property type="protein sequence ID" value="OZJ03473.1"/>
    <property type="molecule type" value="Genomic_DNA"/>
</dbReference>
<evidence type="ECO:0000313" key="10">
    <source>
        <dbReference type="EMBL" id="OZJ03473.1"/>
    </source>
</evidence>
<dbReference type="InterPro" id="IPR002893">
    <property type="entry name" value="Znf_MYND"/>
</dbReference>
<keyword evidence="3" id="KW-0963">Cytoplasm</keyword>
<evidence type="ECO:0000313" key="11">
    <source>
        <dbReference type="Proteomes" id="UP000242875"/>
    </source>
</evidence>
<comment type="caution">
    <text evidence="10">The sequence shown here is derived from an EMBL/GenBank/DDBJ whole genome shotgun (WGS) entry which is preliminary data.</text>
</comment>
<dbReference type="GO" id="GO:0005737">
    <property type="term" value="C:cytoplasm"/>
    <property type="evidence" value="ECO:0007669"/>
    <property type="project" value="UniProtKB-SubCell"/>
</dbReference>
<feature type="region of interest" description="Disordered" evidence="8">
    <location>
        <begin position="523"/>
        <end position="545"/>
    </location>
</feature>
<evidence type="ECO:0000256" key="5">
    <source>
        <dbReference type="ARBA" id="ARBA00022771"/>
    </source>
</evidence>
<dbReference type="PANTHER" id="PTHR47442">
    <property type="entry name" value="MYND-TYPE ZINC FINGER PROTEIN MUB1"/>
    <property type="match status" value="1"/>
</dbReference>
<dbReference type="GO" id="GO:0007163">
    <property type="term" value="P:establishment or maintenance of cell polarity"/>
    <property type="evidence" value="ECO:0007669"/>
    <property type="project" value="TreeGrafter"/>
</dbReference>
<sequence length="545" mass="61113">MRENNFCFPTQNRACLTITSALYDRRALDCTSALPLINSLTHLAYLTSTSPRIREILTQDGGIERLVRILELCGKQRSAECTPAAREEKQIAMQWSLAFQCVVNIGVRGSEQIRTRVVDAGMVSIVASILTKVLETIEELKLRKEQKAQVSPAVAVHLPSTVSDANFTQLSSNVASSYEAEEQTAQQTPSPSLATVYRDDDVLLCLQLLAYLSKYPHLRLRLHNLQFPSDRNLFSIVEQFSHRSHSLPVRYWSGVVMRNACRKDDTQGGVRQCAHMRCGRWERYPREFAKCRRCRKAKYCSKLCQSRAWSEGHRWWCVERTHSENSGERHAAAETMQLEPSAEPEASSHAPNLEQRMVATTAGDRDSSYNDELRLPRQVSFDDALPEPRPLSQPATFPGHQFTAPRQTELDLSFPDMSDSTNPAFSSYRGDGQTSRPLQQTTNYPSSGSSPAATSPQQSSRPSAIQHRDQASMAMEDDIPTPSGGEDIYATLSDDDVRCMNAFASRPNQSRNASGLMVKECRDAVSSEENGERSQPREEHMDVDM</sequence>
<dbReference type="PANTHER" id="PTHR47442:SF1">
    <property type="entry name" value="MYND-TYPE ZINC FINGER PROTEIN MUB1"/>
    <property type="match status" value="1"/>
</dbReference>
<feature type="region of interest" description="Disordered" evidence="8">
    <location>
        <begin position="382"/>
        <end position="401"/>
    </location>
</feature>
<keyword evidence="11" id="KW-1185">Reference proteome</keyword>
<evidence type="ECO:0000259" key="9">
    <source>
        <dbReference type="PROSITE" id="PS50865"/>
    </source>
</evidence>
<keyword evidence="5 7" id="KW-0863">Zinc-finger</keyword>
<accession>A0A261XYN2</accession>
<reference evidence="10 11" key="1">
    <citation type="journal article" date="2017" name="Mycologia">
        <title>Bifiguratus adelaidae, gen. et sp. nov., a new member of Mucoromycotina in endophytic and soil-dwelling habitats.</title>
        <authorList>
            <person name="Torres-Cruz T.J."/>
            <person name="Billingsley Tobias T.L."/>
            <person name="Almatruk M."/>
            <person name="Hesse C."/>
            <person name="Kuske C.R."/>
            <person name="Desiro A."/>
            <person name="Benucci G.M."/>
            <person name="Bonito G."/>
            <person name="Stajich J.E."/>
            <person name="Dunlap C."/>
            <person name="Arnold A.E."/>
            <person name="Porras-Alfaro A."/>
        </authorList>
    </citation>
    <scope>NUCLEOTIDE SEQUENCE [LARGE SCALE GENOMIC DNA]</scope>
    <source>
        <strain evidence="10 11">AZ0501</strain>
    </source>
</reference>
<keyword evidence="4" id="KW-0479">Metal-binding</keyword>
<dbReference type="Pfam" id="PF01753">
    <property type="entry name" value="zf-MYND"/>
    <property type="match status" value="1"/>
</dbReference>
<dbReference type="AlphaFoldDB" id="A0A261XYN2"/>
<evidence type="ECO:0000256" key="3">
    <source>
        <dbReference type="ARBA" id="ARBA00022490"/>
    </source>
</evidence>
<feature type="region of interest" description="Disordered" evidence="8">
    <location>
        <begin position="412"/>
        <end position="490"/>
    </location>
</feature>
<protein>
    <recommendedName>
        <fullName evidence="9">MYND-type domain-containing protein</fullName>
    </recommendedName>
</protein>
<dbReference type="Gene3D" id="6.10.140.2220">
    <property type="match status" value="1"/>
</dbReference>
<dbReference type="Gene3D" id="1.25.10.10">
    <property type="entry name" value="Leucine-rich Repeat Variant"/>
    <property type="match status" value="1"/>
</dbReference>
<proteinExistence type="inferred from homology"/>
<evidence type="ECO:0000256" key="6">
    <source>
        <dbReference type="ARBA" id="ARBA00022833"/>
    </source>
</evidence>
<organism evidence="10 11">
    <name type="scientific">Bifiguratus adelaidae</name>
    <dbReference type="NCBI Taxonomy" id="1938954"/>
    <lineage>
        <taxon>Eukaryota</taxon>
        <taxon>Fungi</taxon>
        <taxon>Fungi incertae sedis</taxon>
        <taxon>Mucoromycota</taxon>
        <taxon>Mucoromycotina</taxon>
        <taxon>Endogonomycetes</taxon>
        <taxon>Endogonales</taxon>
        <taxon>Endogonales incertae sedis</taxon>
        <taxon>Bifiguratus</taxon>
    </lineage>
</organism>
<dbReference type="GO" id="GO:0008270">
    <property type="term" value="F:zinc ion binding"/>
    <property type="evidence" value="ECO:0007669"/>
    <property type="project" value="UniProtKB-KW"/>
</dbReference>
<evidence type="ECO:0000256" key="2">
    <source>
        <dbReference type="ARBA" id="ARBA00010655"/>
    </source>
</evidence>
<evidence type="ECO:0000256" key="1">
    <source>
        <dbReference type="ARBA" id="ARBA00004496"/>
    </source>
</evidence>
<dbReference type="GO" id="GO:1990304">
    <property type="term" value="C:MUB1-RAD6-UBR2 ubiquitin ligase complex"/>
    <property type="evidence" value="ECO:0007669"/>
    <property type="project" value="TreeGrafter"/>
</dbReference>
<comment type="subcellular location">
    <subcellularLocation>
        <location evidence="1">Cytoplasm</location>
    </subcellularLocation>
</comment>
<dbReference type="OrthoDB" id="5594178at2759"/>
<dbReference type="SUPFAM" id="SSF144232">
    <property type="entry name" value="HIT/MYND zinc finger-like"/>
    <property type="match status" value="1"/>
</dbReference>
<feature type="compositionally biased region" description="Low complexity" evidence="8">
    <location>
        <begin position="445"/>
        <end position="464"/>
    </location>
</feature>
<gene>
    <name evidence="10" type="ORF">BZG36_02745</name>
</gene>
<dbReference type="InterPro" id="IPR011989">
    <property type="entry name" value="ARM-like"/>
</dbReference>
<dbReference type="Proteomes" id="UP000242875">
    <property type="component" value="Unassembled WGS sequence"/>
</dbReference>
<dbReference type="GO" id="GO:0006511">
    <property type="term" value="P:ubiquitin-dependent protein catabolic process"/>
    <property type="evidence" value="ECO:0007669"/>
    <property type="project" value="TreeGrafter"/>
</dbReference>
<feature type="compositionally biased region" description="Polar residues" evidence="8">
    <location>
        <begin position="432"/>
        <end position="444"/>
    </location>
</feature>